<reference evidence="5 6" key="1">
    <citation type="submission" date="2015-12" db="EMBL/GenBank/DDBJ databases">
        <title>Genome sequence of Mucilaginibacter gotjawali.</title>
        <authorList>
            <person name="Lee J.S."/>
            <person name="Lee K.C."/>
            <person name="Kim K.K."/>
            <person name="Lee B.W."/>
        </authorList>
    </citation>
    <scope>NUCLEOTIDE SEQUENCE [LARGE SCALE GENOMIC DNA]</scope>
    <source>
        <strain evidence="5 6">SA3-7</strain>
    </source>
</reference>
<dbReference type="Pfam" id="PF13564">
    <property type="entry name" value="DoxX_2"/>
    <property type="match status" value="1"/>
</dbReference>
<keyword evidence="6" id="KW-1185">Reference proteome</keyword>
<name>A0A0X8X4C1_9SPHI</name>
<dbReference type="OrthoDB" id="7960583at2"/>
<evidence type="ECO:0000313" key="6">
    <source>
        <dbReference type="Proteomes" id="UP000218263"/>
    </source>
</evidence>
<dbReference type="GO" id="GO:0016020">
    <property type="term" value="C:membrane"/>
    <property type="evidence" value="ECO:0007669"/>
    <property type="project" value="UniProtKB-SubCell"/>
</dbReference>
<sequence>MEKRKLIWFWIITGILSICIFTGGLFQALQMKQTIQGFKPLGYPTYFISLIGVWKVLGIIAILIPGFKLLKEWAYAGIFFTMSGAVISHIASNDVSLQIIAPVLLAVFTVLSWYLRPANRKIVNAG</sequence>
<evidence type="ECO:0000256" key="1">
    <source>
        <dbReference type="ARBA" id="ARBA00004141"/>
    </source>
</evidence>
<evidence type="ECO:0000313" key="5">
    <source>
        <dbReference type="EMBL" id="BAU54858.1"/>
    </source>
</evidence>
<dbReference type="PIRSF" id="PIRSF030066">
    <property type="entry name" value="UCP030066"/>
    <property type="match status" value="1"/>
</dbReference>
<keyword evidence="3" id="KW-1133">Transmembrane helix</keyword>
<protein>
    <submittedName>
        <fullName evidence="5">Uncharacterized protein</fullName>
    </submittedName>
</protein>
<dbReference type="AlphaFoldDB" id="A0A0X8X4C1"/>
<dbReference type="KEGG" id="mgot:MgSA37_03037"/>
<dbReference type="EMBL" id="AP017313">
    <property type="protein sequence ID" value="BAU54858.1"/>
    <property type="molecule type" value="Genomic_DNA"/>
</dbReference>
<dbReference type="InterPro" id="IPR016944">
    <property type="entry name" value="UCP030066"/>
</dbReference>
<dbReference type="InterPro" id="IPR032808">
    <property type="entry name" value="DoxX"/>
</dbReference>
<keyword evidence="4" id="KW-0472">Membrane</keyword>
<gene>
    <name evidence="5" type="ORF">MgSA37_03037</name>
</gene>
<evidence type="ECO:0000256" key="3">
    <source>
        <dbReference type="ARBA" id="ARBA00022989"/>
    </source>
</evidence>
<organism evidence="5 6">
    <name type="scientific">Mucilaginibacter gotjawali</name>
    <dbReference type="NCBI Taxonomy" id="1550579"/>
    <lineage>
        <taxon>Bacteria</taxon>
        <taxon>Pseudomonadati</taxon>
        <taxon>Bacteroidota</taxon>
        <taxon>Sphingobacteriia</taxon>
        <taxon>Sphingobacteriales</taxon>
        <taxon>Sphingobacteriaceae</taxon>
        <taxon>Mucilaginibacter</taxon>
    </lineage>
</organism>
<evidence type="ECO:0000256" key="2">
    <source>
        <dbReference type="ARBA" id="ARBA00022692"/>
    </source>
</evidence>
<keyword evidence="2" id="KW-0812">Transmembrane</keyword>
<dbReference type="RefSeq" id="WP_096352960.1">
    <property type="nucleotide sequence ID" value="NZ_AP017313.1"/>
</dbReference>
<evidence type="ECO:0000256" key="4">
    <source>
        <dbReference type="ARBA" id="ARBA00023136"/>
    </source>
</evidence>
<dbReference type="Proteomes" id="UP000218263">
    <property type="component" value="Chromosome"/>
</dbReference>
<proteinExistence type="predicted"/>
<comment type="subcellular location">
    <subcellularLocation>
        <location evidence="1">Membrane</location>
        <topology evidence="1">Multi-pass membrane protein</topology>
    </subcellularLocation>
</comment>
<accession>A0A0X8X4C1</accession>